<dbReference type="Pfam" id="PF21789">
    <property type="entry name" value="TNP-like_RNaseH_C"/>
    <property type="match status" value="1"/>
</dbReference>
<sequence length="742" mass="84405">ADISDTEVEDYAEPSTSTFMDMSIDMNRSDVNCSVIDMSIEQSLEPLNSTIYMSITQTDDITWQTPNEEVQESLNTNQSLNEARGTLTEIRISRVKHLTPRKKIIVQCCKKIQTTSFRKLYLVKQRILKAERFMQIYGKSMSRLNQSTQNFVQSQIRMQIQKPRGRRFTFEDKVFALSLYKQSGKACRALAKIFALPSQKSLLDILKKIPFEAGINDHIFEHLKLAVKKLKKLDRYCSIVFDEIALSASLQYTDRHAKVIGFKDLGGPHRSSDFADKALVFMIRGSRKKFKQLIAFYLTNGTMDSTNLSILIKNIIKAVQSTGLTVVSTICDQAPTNIAAINLLYKETKEKFIKEGKENRTFGFEIENQEIIPLYDVPHLLKGLRNNLLDKQQSTGGDRLAPKLTDNHIYPDKMKKMKVSCAAHVFSQRVGAIMKRLTSISSPSVLSDFNSPEDTGQLCLFIDNLFDSANGNTIKPSVGKDLRGAVTVNSPHWEFWKKALIVLESMEYETKTKKQVPSVTNWIKTIKGLQILCKRLLKDGFKCILLRNFNQDPIENFFGSIRSHGVRNIKPTCANFISSFKSIVINNLTSSHSIGSNCENDDCDGALDNLKEFLFNDNLTGIHPLEDAEDAIITLEIPIPNQQSYASINSNSRAYVTGWVMKKIKKITKNCNHCMTTMHSDAVLKEHMVIQARMYEDCNLQYPNEEAMSIFSYIIQMFNFNFHKFVFKSNLKKSLNESLVQT</sequence>
<dbReference type="InterPro" id="IPR048366">
    <property type="entry name" value="TNP-like_GBD"/>
</dbReference>
<dbReference type="Proteomes" id="UP000478052">
    <property type="component" value="Unassembled WGS sequence"/>
</dbReference>
<accession>A0A6G0Y1I9</accession>
<feature type="non-terminal residue" evidence="4">
    <location>
        <position position="1"/>
    </location>
</feature>
<dbReference type="Pfam" id="PF21787">
    <property type="entry name" value="TNP-like_RNaseH_N"/>
    <property type="match status" value="1"/>
</dbReference>
<evidence type="ECO:0000313" key="4">
    <source>
        <dbReference type="EMBL" id="KAF0747338.1"/>
    </source>
</evidence>
<dbReference type="OrthoDB" id="6616236at2759"/>
<reference evidence="4 5" key="1">
    <citation type="submission" date="2019-08" db="EMBL/GenBank/DDBJ databases">
        <title>Whole genome of Aphis craccivora.</title>
        <authorList>
            <person name="Voronova N.V."/>
            <person name="Shulinski R.S."/>
            <person name="Bandarenka Y.V."/>
            <person name="Zhorov D.G."/>
            <person name="Warner D."/>
        </authorList>
    </citation>
    <scope>NUCLEOTIDE SEQUENCE [LARGE SCALE GENOMIC DNA]</scope>
    <source>
        <strain evidence="4">180601</strain>
        <tissue evidence="4">Whole Body</tissue>
    </source>
</reference>
<dbReference type="InterPro" id="IPR048365">
    <property type="entry name" value="TNP-like_RNaseH_N"/>
</dbReference>
<dbReference type="AlphaFoldDB" id="A0A6G0Y1I9"/>
<dbReference type="Pfam" id="PF21788">
    <property type="entry name" value="TNP-like_GBD"/>
    <property type="match status" value="1"/>
</dbReference>
<feature type="domain" description="Transposable element P transposase-like RNase H" evidence="1">
    <location>
        <begin position="212"/>
        <end position="344"/>
    </location>
</feature>
<dbReference type="InterPro" id="IPR048367">
    <property type="entry name" value="TNP-like_RNaseH_C"/>
</dbReference>
<comment type="caution">
    <text evidence="4">The sequence shown here is derived from an EMBL/GenBank/DDBJ whole genome shotgun (WGS) entry which is preliminary data.</text>
</comment>
<evidence type="ECO:0000259" key="3">
    <source>
        <dbReference type="Pfam" id="PF21789"/>
    </source>
</evidence>
<feature type="domain" description="Transposable element P transposase-like GTP-binding insertion" evidence="2">
    <location>
        <begin position="388"/>
        <end position="474"/>
    </location>
</feature>
<evidence type="ECO:0000259" key="2">
    <source>
        <dbReference type="Pfam" id="PF21788"/>
    </source>
</evidence>
<keyword evidence="5" id="KW-1185">Reference proteome</keyword>
<organism evidence="4 5">
    <name type="scientific">Aphis craccivora</name>
    <name type="common">Cowpea aphid</name>
    <dbReference type="NCBI Taxonomy" id="307492"/>
    <lineage>
        <taxon>Eukaryota</taxon>
        <taxon>Metazoa</taxon>
        <taxon>Ecdysozoa</taxon>
        <taxon>Arthropoda</taxon>
        <taxon>Hexapoda</taxon>
        <taxon>Insecta</taxon>
        <taxon>Pterygota</taxon>
        <taxon>Neoptera</taxon>
        <taxon>Paraneoptera</taxon>
        <taxon>Hemiptera</taxon>
        <taxon>Sternorrhyncha</taxon>
        <taxon>Aphidomorpha</taxon>
        <taxon>Aphidoidea</taxon>
        <taxon>Aphididae</taxon>
        <taxon>Aphidini</taxon>
        <taxon>Aphis</taxon>
        <taxon>Aphis</taxon>
    </lineage>
</organism>
<gene>
    <name evidence="4" type="ORF">FWK35_00020616</name>
</gene>
<name>A0A6G0Y1I9_APHCR</name>
<evidence type="ECO:0000313" key="5">
    <source>
        <dbReference type="Proteomes" id="UP000478052"/>
    </source>
</evidence>
<feature type="domain" description="Transposable element P transposase-like RNase H C-terminal" evidence="3">
    <location>
        <begin position="549"/>
        <end position="581"/>
    </location>
</feature>
<dbReference type="PANTHER" id="PTHR47577">
    <property type="entry name" value="THAP DOMAIN-CONTAINING PROTEIN 6"/>
    <property type="match status" value="1"/>
</dbReference>
<proteinExistence type="predicted"/>
<protein>
    <submittedName>
        <fullName evidence="4">THAP domain-containing protein 9</fullName>
    </submittedName>
</protein>
<dbReference type="PANTHER" id="PTHR47577:SF2">
    <property type="entry name" value="THAP DOMAIN CONTAINING 9"/>
    <property type="match status" value="1"/>
</dbReference>
<evidence type="ECO:0000259" key="1">
    <source>
        <dbReference type="Pfam" id="PF21787"/>
    </source>
</evidence>
<dbReference type="EMBL" id="VUJU01006877">
    <property type="protein sequence ID" value="KAF0747338.1"/>
    <property type="molecule type" value="Genomic_DNA"/>
</dbReference>